<keyword evidence="2" id="KW-1185">Reference proteome</keyword>
<dbReference type="AlphaFoldDB" id="A0A091DHX9"/>
<accession>A0A091DHX9</accession>
<proteinExistence type="predicted"/>
<evidence type="ECO:0000313" key="1">
    <source>
        <dbReference type="EMBL" id="KFO29895.1"/>
    </source>
</evidence>
<organism evidence="1 2">
    <name type="scientific">Fukomys damarensis</name>
    <name type="common">Damaraland mole rat</name>
    <name type="synonym">Cryptomys damarensis</name>
    <dbReference type="NCBI Taxonomy" id="885580"/>
    <lineage>
        <taxon>Eukaryota</taxon>
        <taxon>Metazoa</taxon>
        <taxon>Chordata</taxon>
        <taxon>Craniata</taxon>
        <taxon>Vertebrata</taxon>
        <taxon>Euteleostomi</taxon>
        <taxon>Mammalia</taxon>
        <taxon>Eutheria</taxon>
        <taxon>Euarchontoglires</taxon>
        <taxon>Glires</taxon>
        <taxon>Rodentia</taxon>
        <taxon>Hystricomorpha</taxon>
        <taxon>Bathyergidae</taxon>
        <taxon>Fukomys</taxon>
    </lineage>
</organism>
<name>A0A091DHX9_FUKDA</name>
<evidence type="ECO:0000313" key="2">
    <source>
        <dbReference type="Proteomes" id="UP000028990"/>
    </source>
</evidence>
<sequence length="71" mass="8026">MAFKSLAVSGENTSHVFNTQQCHVLISTLFVVCVLVMFSQEAEIQLDYFSPNFIPIEHEVEVGVNQQPQQQ</sequence>
<gene>
    <name evidence="1" type="ORF">H920_08727</name>
</gene>
<reference evidence="1 2" key="1">
    <citation type="submission" date="2013-11" db="EMBL/GenBank/DDBJ databases">
        <title>The Damaraland mole rat (Fukomys damarensis) genome and evolution of African mole rats.</title>
        <authorList>
            <person name="Gladyshev V.N."/>
            <person name="Fang X."/>
        </authorList>
    </citation>
    <scope>NUCLEOTIDE SEQUENCE [LARGE SCALE GENOMIC DNA]</scope>
    <source>
        <tissue evidence="1">Liver</tissue>
    </source>
</reference>
<dbReference type="Proteomes" id="UP000028990">
    <property type="component" value="Unassembled WGS sequence"/>
</dbReference>
<dbReference type="EMBL" id="KN122548">
    <property type="protein sequence ID" value="KFO29895.1"/>
    <property type="molecule type" value="Genomic_DNA"/>
</dbReference>
<protein>
    <submittedName>
        <fullName evidence="1">Uncharacterized protein</fullName>
    </submittedName>
</protein>